<evidence type="ECO:0000259" key="5">
    <source>
        <dbReference type="Pfam" id="PF00733"/>
    </source>
</evidence>
<dbReference type="InterPro" id="IPR006426">
    <property type="entry name" value="Asn_synth_AEB"/>
</dbReference>
<dbReference type="InterPro" id="IPR001962">
    <property type="entry name" value="Asn_synthase"/>
</dbReference>
<dbReference type="SUPFAM" id="SSF56235">
    <property type="entry name" value="N-terminal nucleophile aminohydrolases (Ntn hydrolases)"/>
    <property type="match status" value="1"/>
</dbReference>
<dbReference type="Gene3D" id="3.40.50.620">
    <property type="entry name" value="HUPs"/>
    <property type="match status" value="2"/>
</dbReference>
<protein>
    <recommendedName>
        <fullName evidence="3">asparagine synthase (glutamine-hydrolyzing)</fullName>
        <ecNumber evidence="3">6.3.5.4</ecNumber>
    </recommendedName>
</protein>
<comment type="pathway">
    <text evidence="1">Amino-acid biosynthesis; L-asparagine biosynthesis; L-asparagine from L-aspartate (L-Gln route): step 1/1.</text>
</comment>
<dbReference type="InterPro" id="IPR014729">
    <property type="entry name" value="Rossmann-like_a/b/a_fold"/>
</dbReference>
<dbReference type="InterPro" id="IPR029055">
    <property type="entry name" value="Ntn_hydrolases_N"/>
</dbReference>
<keyword evidence="7" id="KW-1185">Reference proteome</keyword>
<evidence type="ECO:0000256" key="4">
    <source>
        <dbReference type="ARBA" id="ARBA00048741"/>
    </source>
</evidence>
<comment type="catalytic activity">
    <reaction evidence="4">
        <text>L-aspartate + L-glutamine + ATP + H2O = L-asparagine + L-glutamate + AMP + diphosphate + H(+)</text>
        <dbReference type="Rhea" id="RHEA:12228"/>
        <dbReference type="ChEBI" id="CHEBI:15377"/>
        <dbReference type="ChEBI" id="CHEBI:15378"/>
        <dbReference type="ChEBI" id="CHEBI:29985"/>
        <dbReference type="ChEBI" id="CHEBI:29991"/>
        <dbReference type="ChEBI" id="CHEBI:30616"/>
        <dbReference type="ChEBI" id="CHEBI:33019"/>
        <dbReference type="ChEBI" id="CHEBI:58048"/>
        <dbReference type="ChEBI" id="CHEBI:58359"/>
        <dbReference type="ChEBI" id="CHEBI:456215"/>
        <dbReference type="EC" id="6.3.5.4"/>
    </reaction>
</comment>
<evidence type="ECO:0000313" key="7">
    <source>
        <dbReference type="Proteomes" id="UP000679725"/>
    </source>
</evidence>
<dbReference type="PANTHER" id="PTHR43284">
    <property type="entry name" value="ASPARAGINE SYNTHETASE (GLUTAMINE-HYDROLYZING)"/>
    <property type="match status" value="1"/>
</dbReference>
<evidence type="ECO:0000256" key="2">
    <source>
        <dbReference type="ARBA" id="ARBA00005752"/>
    </source>
</evidence>
<comment type="caution">
    <text evidence="6">The sequence shown here is derived from an EMBL/GenBank/DDBJ whole genome shotgun (WGS) entry which is preliminary data.</text>
</comment>
<dbReference type="PANTHER" id="PTHR43284:SF1">
    <property type="entry name" value="ASPARAGINE SYNTHETASE"/>
    <property type="match status" value="1"/>
</dbReference>
<sequence length="649" mass="74681">MLIEGVVVFQENLKDRFRLSKSTFDKSIELEHFFLGTKDIGNDAYEQFLLSSTKKAKENTSICNFLHVEVFSFDIYKQILSASDNKLRLAIWYDEANRKLHLARELFGTIPLYYIHIPGEFLFFSTSLSSIAGNKALQGYLDPNESMIVTYHRFRMDLRNSDYSRTFYSQVQNLAPGHILSVSQAGESIERHISFNNEKWAGYSRPEDFSPAIRDIFSQSVSASASDESLLVASHLSGGLDSSSVSTMFKHIYPSRPLHTIYHRNDSKEMDESLYSRSVVSKIGSIHHEVRQSEDDFDLIQLHTSLFGEPEVSTLSPSLITSLMPYARNLGCSILLRGSAGDSVIGSGMEILNNSFREKKWADLKYYLEKRVPHFSLAKNYPDWDNYSFERQFDLVLQNFLYHRFSESRNKPAGALFALYNEVNNALGVSKSYFMKRAFGNIVKRWMQTSVAAPQSILRDEYLQLPQSEESGIVLPRSLRGDLDPRHQEYFEDVFTPRAVTATEQQFVLGEYYGVKNRAPFLDKQLFEICMMVPDSIKYGSGKGREHFREAMRGLLSDEVMERSSKATLASSHGQKITLRLYEQAKSFLNDSKLVWEYVDRRKFDEQVSILKNDKIPYPEKVRTWFHVTRTITLASWLEWLAETKNQAV</sequence>
<dbReference type="Proteomes" id="UP000679725">
    <property type="component" value="Unassembled WGS sequence"/>
</dbReference>
<dbReference type="Gene3D" id="3.60.20.10">
    <property type="entry name" value="Glutamine Phosphoribosylpyrophosphate, subunit 1, domain 1"/>
    <property type="match status" value="1"/>
</dbReference>
<gene>
    <name evidence="6" type="ORF">DYBT9623_02699</name>
</gene>
<evidence type="ECO:0000313" key="6">
    <source>
        <dbReference type="EMBL" id="CAG5069959.1"/>
    </source>
</evidence>
<dbReference type="SUPFAM" id="SSF52402">
    <property type="entry name" value="Adenine nucleotide alpha hydrolases-like"/>
    <property type="match status" value="1"/>
</dbReference>
<dbReference type="EMBL" id="CAJRAU010000003">
    <property type="protein sequence ID" value="CAG5069959.1"/>
    <property type="molecule type" value="Genomic_DNA"/>
</dbReference>
<dbReference type="RefSeq" id="WP_215234036.1">
    <property type="nucleotide sequence ID" value="NZ_CAJRAU010000003.1"/>
</dbReference>
<comment type="similarity">
    <text evidence="2">Belongs to the asparagine synthetase family.</text>
</comment>
<organism evidence="6 7">
    <name type="scientific">Dyadobacter linearis</name>
    <dbReference type="NCBI Taxonomy" id="2823330"/>
    <lineage>
        <taxon>Bacteria</taxon>
        <taxon>Pseudomonadati</taxon>
        <taxon>Bacteroidota</taxon>
        <taxon>Cytophagia</taxon>
        <taxon>Cytophagales</taxon>
        <taxon>Spirosomataceae</taxon>
        <taxon>Dyadobacter</taxon>
    </lineage>
</organism>
<dbReference type="EC" id="6.3.5.4" evidence="3"/>
<evidence type="ECO:0000256" key="3">
    <source>
        <dbReference type="ARBA" id="ARBA00012737"/>
    </source>
</evidence>
<evidence type="ECO:0000256" key="1">
    <source>
        <dbReference type="ARBA" id="ARBA00005187"/>
    </source>
</evidence>
<proteinExistence type="inferred from homology"/>
<reference evidence="6 7" key="1">
    <citation type="submission" date="2021-04" db="EMBL/GenBank/DDBJ databases">
        <authorList>
            <person name="Rodrigo-Torres L."/>
            <person name="Arahal R. D."/>
            <person name="Lucena T."/>
        </authorList>
    </citation>
    <scope>NUCLEOTIDE SEQUENCE [LARGE SCALE GENOMIC DNA]</scope>
    <source>
        <strain evidence="6 7">CECT 9623</strain>
    </source>
</reference>
<dbReference type="InterPro" id="IPR051786">
    <property type="entry name" value="ASN_synthetase/amidase"/>
</dbReference>
<accession>A0ABN7RCE3</accession>
<name>A0ABN7RCE3_9BACT</name>
<dbReference type="Pfam" id="PF00733">
    <property type="entry name" value="Asn_synthase"/>
    <property type="match status" value="1"/>
</dbReference>
<dbReference type="PIRSF" id="PIRSF001589">
    <property type="entry name" value="Asn_synthetase_glu-h"/>
    <property type="match status" value="1"/>
</dbReference>
<feature type="domain" description="Asparagine synthetase" evidence="5">
    <location>
        <begin position="213"/>
        <end position="613"/>
    </location>
</feature>